<evidence type="ECO:0000259" key="4">
    <source>
        <dbReference type="SMART" id="SM01328"/>
    </source>
</evidence>
<dbReference type="AlphaFoldDB" id="R7TXM7"/>
<reference evidence="7" key="3">
    <citation type="submission" date="2015-06" db="UniProtKB">
        <authorList>
            <consortium name="EnsemblMetazoa"/>
        </authorList>
    </citation>
    <scope>IDENTIFICATION</scope>
</reference>
<keyword evidence="8" id="KW-1185">Reference proteome</keyword>
<dbReference type="EMBL" id="KB294374">
    <property type="protein sequence ID" value="ELU14664.1"/>
    <property type="molecule type" value="Genomic_DNA"/>
</dbReference>
<reference evidence="5 8" key="2">
    <citation type="journal article" date="2013" name="Nature">
        <title>Insights into bilaterian evolution from three spiralian genomes.</title>
        <authorList>
            <person name="Simakov O."/>
            <person name="Marletaz F."/>
            <person name="Cho S.J."/>
            <person name="Edsinger-Gonzales E."/>
            <person name="Havlak P."/>
            <person name="Hellsten U."/>
            <person name="Kuo D.H."/>
            <person name="Larsson T."/>
            <person name="Lv J."/>
            <person name="Arendt D."/>
            <person name="Savage R."/>
            <person name="Osoegawa K."/>
            <person name="de Jong P."/>
            <person name="Grimwood J."/>
            <person name="Chapman J.A."/>
            <person name="Shapiro H."/>
            <person name="Aerts A."/>
            <person name="Otillar R.P."/>
            <person name="Terry A.Y."/>
            <person name="Boore J.L."/>
            <person name="Grigoriev I.V."/>
            <person name="Lindberg D.R."/>
            <person name="Seaver E.C."/>
            <person name="Weisblat D.A."/>
            <person name="Putnam N.H."/>
            <person name="Rokhsar D.S."/>
        </authorList>
    </citation>
    <scope>NUCLEOTIDE SEQUENCE</scope>
    <source>
        <strain evidence="5 8">I ESC-2004</strain>
    </source>
</reference>
<dbReference type="InterPro" id="IPR027377">
    <property type="entry name" value="ZAR1/RTP1-5-like_Znf-3CxxC"/>
</dbReference>
<dbReference type="GO" id="GO:0008270">
    <property type="term" value="F:zinc ion binding"/>
    <property type="evidence" value="ECO:0007669"/>
    <property type="project" value="UniProtKB-KW"/>
</dbReference>
<feature type="non-terminal residue" evidence="5">
    <location>
        <position position="1"/>
    </location>
</feature>
<dbReference type="EMBL" id="KB308885">
    <property type="protein sequence ID" value="ELT96201.1"/>
    <property type="molecule type" value="Genomic_DNA"/>
</dbReference>
<evidence type="ECO:0000256" key="2">
    <source>
        <dbReference type="ARBA" id="ARBA00022771"/>
    </source>
</evidence>
<dbReference type="OMA" id="RKWMSAN"/>
<organism evidence="5">
    <name type="scientific">Capitella teleta</name>
    <name type="common">Polychaete worm</name>
    <dbReference type="NCBI Taxonomy" id="283909"/>
    <lineage>
        <taxon>Eukaryota</taxon>
        <taxon>Metazoa</taxon>
        <taxon>Spiralia</taxon>
        <taxon>Lophotrochozoa</taxon>
        <taxon>Annelida</taxon>
        <taxon>Polychaeta</taxon>
        <taxon>Sedentaria</taxon>
        <taxon>Scolecida</taxon>
        <taxon>Capitellidae</taxon>
        <taxon>Capitella</taxon>
    </lineage>
</organism>
<keyword evidence="1" id="KW-0479">Metal-binding</keyword>
<name>R7TXM7_CAPTE</name>
<evidence type="ECO:0000256" key="3">
    <source>
        <dbReference type="ARBA" id="ARBA00022833"/>
    </source>
</evidence>
<protein>
    <recommendedName>
        <fullName evidence="4">3CxxC-type domain-containing protein</fullName>
    </recommendedName>
</protein>
<dbReference type="OrthoDB" id="10038672at2759"/>
<dbReference type="Proteomes" id="UP000014760">
    <property type="component" value="Unassembled WGS sequence"/>
</dbReference>
<dbReference type="EnsemblMetazoa" id="CapteT131867">
    <property type="protein sequence ID" value="CapteP131867"/>
    <property type="gene ID" value="CapteG131867"/>
</dbReference>
<feature type="domain" description="3CxxC-type" evidence="4">
    <location>
        <begin position="11"/>
        <end position="79"/>
    </location>
</feature>
<accession>R7TXM7</accession>
<dbReference type="EMBL" id="AMQN01038563">
    <property type="status" value="NOT_ANNOTATED_CDS"/>
    <property type="molecule type" value="Genomic_DNA"/>
</dbReference>
<evidence type="ECO:0000313" key="8">
    <source>
        <dbReference type="Proteomes" id="UP000014760"/>
    </source>
</evidence>
<evidence type="ECO:0000256" key="1">
    <source>
        <dbReference type="ARBA" id="ARBA00022723"/>
    </source>
</evidence>
<dbReference type="SMART" id="SM01328">
    <property type="entry name" value="zf-3CxxC"/>
    <property type="match status" value="1"/>
</dbReference>
<dbReference type="EnsemblMetazoa" id="CapteT101542">
    <property type="protein sequence ID" value="CapteP101542"/>
    <property type="gene ID" value="CapteG101542"/>
</dbReference>
<keyword evidence="3" id="KW-0862">Zinc</keyword>
<sequence>QGKTPYQGKERCFGEYRCSKCNRGWMSGNSWANMGQECQTCRINVYPHKQTPLQKPDGLDVSDENIPHPQHLCEKCKKLGSYCRDAY</sequence>
<keyword evidence="2" id="KW-0863">Zinc-finger</keyword>
<evidence type="ECO:0000313" key="6">
    <source>
        <dbReference type="EMBL" id="ELU14664.1"/>
    </source>
</evidence>
<dbReference type="InterPro" id="IPR057809">
    <property type="entry name" value="ZCCHC24_C"/>
</dbReference>
<evidence type="ECO:0000313" key="7">
    <source>
        <dbReference type="EnsemblMetazoa" id="CapteP101542"/>
    </source>
</evidence>
<reference evidence="8" key="1">
    <citation type="submission" date="2012-12" db="EMBL/GenBank/DDBJ databases">
        <authorList>
            <person name="Hellsten U."/>
            <person name="Grimwood J."/>
            <person name="Chapman J.A."/>
            <person name="Shapiro H."/>
            <person name="Aerts A."/>
            <person name="Otillar R.P."/>
            <person name="Terry A.Y."/>
            <person name="Boore J.L."/>
            <person name="Simakov O."/>
            <person name="Marletaz F."/>
            <person name="Cho S.-J."/>
            <person name="Edsinger-Gonzales E."/>
            <person name="Havlak P."/>
            <person name="Kuo D.-H."/>
            <person name="Larsson T."/>
            <person name="Lv J."/>
            <person name="Arendt D."/>
            <person name="Savage R."/>
            <person name="Osoegawa K."/>
            <person name="de Jong P."/>
            <person name="Lindberg D.R."/>
            <person name="Seaver E.C."/>
            <person name="Weisblat D.A."/>
            <person name="Putnam N.H."/>
            <person name="Grigoriev I.V."/>
            <person name="Rokhsar D.S."/>
        </authorList>
    </citation>
    <scope>NUCLEOTIDE SEQUENCE</scope>
    <source>
        <strain evidence="8">I ESC-2004</strain>
    </source>
</reference>
<dbReference type="InterPro" id="IPR033446">
    <property type="entry name" value="ZCCHC24_Znf-3CxxC"/>
</dbReference>
<dbReference type="EMBL" id="AMQN01002294">
    <property type="status" value="NOT_ANNOTATED_CDS"/>
    <property type="molecule type" value="Genomic_DNA"/>
</dbReference>
<gene>
    <name evidence="6" type="ORF">CAPTEDRAFT_101542</name>
    <name evidence="5" type="ORF">CAPTEDRAFT_131867</name>
</gene>
<evidence type="ECO:0000313" key="5">
    <source>
        <dbReference type="EMBL" id="ELT96201.1"/>
    </source>
</evidence>
<dbReference type="Pfam" id="PF17180">
    <property type="entry name" value="Zn_ribbon_3CxxC_2"/>
    <property type="match status" value="1"/>
</dbReference>
<dbReference type="HOGENOM" id="CLU_081736_2_0_1"/>
<dbReference type="Pfam" id="PF23490">
    <property type="entry name" value="ZCCHC24_C"/>
    <property type="match status" value="1"/>
</dbReference>
<proteinExistence type="predicted"/>